<evidence type="ECO:0000313" key="2">
    <source>
        <dbReference type="Proteomes" id="UP000184225"/>
    </source>
</evidence>
<dbReference type="STRING" id="579105.SAMN04488096_105209"/>
<evidence type="ECO:0000313" key="1">
    <source>
        <dbReference type="EMBL" id="SHI87762.1"/>
    </source>
</evidence>
<keyword evidence="2" id="KW-1185">Reference proteome</keyword>
<evidence type="ECO:0008006" key="3">
    <source>
        <dbReference type="Google" id="ProtNLM"/>
    </source>
</evidence>
<organism evidence="1 2">
    <name type="scientific">Mesonia phycicola</name>
    <dbReference type="NCBI Taxonomy" id="579105"/>
    <lineage>
        <taxon>Bacteria</taxon>
        <taxon>Pseudomonadati</taxon>
        <taxon>Bacteroidota</taxon>
        <taxon>Flavobacteriia</taxon>
        <taxon>Flavobacteriales</taxon>
        <taxon>Flavobacteriaceae</taxon>
        <taxon>Mesonia</taxon>
    </lineage>
</organism>
<accession>A0A1M6EQL3</accession>
<gene>
    <name evidence="1" type="ORF">SAMN04488096_105209</name>
</gene>
<dbReference type="EMBL" id="FQYY01000005">
    <property type="protein sequence ID" value="SHI87762.1"/>
    <property type="molecule type" value="Genomic_DNA"/>
</dbReference>
<reference evidence="1 2" key="1">
    <citation type="submission" date="2016-11" db="EMBL/GenBank/DDBJ databases">
        <authorList>
            <person name="Jaros S."/>
            <person name="Januszkiewicz K."/>
            <person name="Wedrychowicz H."/>
        </authorList>
    </citation>
    <scope>NUCLEOTIDE SEQUENCE [LARGE SCALE GENOMIC DNA]</scope>
    <source>
        <strain evidence="1 2">DSM 21425</strain>
    </source>
</reference>
<sequence length="183" mass="21168">MQAELIFGFLIGKKMEKEIVNRVAQSKLKTFDLEDYYPAGERVVFDIKDWLFQGFVLREKEFRDEVKNHDWSQYKDKYLALTCTTDAIIPVWAYMLITTALQPFAKKIVLGDKKELETSIYQDIISKIEVDEYKGLPVIIKGCSKKPVPDNAYLQIIQKLQLVAKSIMFGEACSSVPLFKQKK</sequence>
<dbReference type="Pfam" id="PF10652">
    <property type="entry name" value="DUF2480"/>
    <property type="match status" value="1"/>
</dbReference>
<name>A0A1M6EQL3_9FLAO</name>
<dbReference type="Proteomes" id="UP000184225">
    <property type="component" value="Unassembled WGS sequence"/>
</dbReference>
<proteinExistence type="predicted"/>
<dbReference type="InterPro" id="IPR018914">
    <property type="entry name" value="DUF2480"/>
</dbReference>
<dbReference type="AlphaFoldDB" id="A0A1M6EQL3"/>
<protein>
    <recommendedName>
        <fullName evidence="3">DUF2480 family protein</fullName>
    </recommendedName>
</protein>